<proteinExistence type="predicted"/>
<evidence type="ECO:0000313" key="3">
    <source>
        <dbReference type="Proteomes" id="UP001642360"/>
    </source>
</evidence>
<organism evidence="2 3">
    <name type="scientific">Ilex paraguariensis</name>
    <name type="common">yerba mate</name>
    <dbReference type="NCBI Taxonomy" id="185542"/>
    <lineage>
        <taxon>Eukaryota</taxon>
        <taxon>Viridiplantae</taxon>
        <taxon>Streptophyta</taxon>
        <taxon>Embryophyta</taxon>
        <taxon>Tracheophyta</taxon>
        <taxon>Spermatophyta</taxon>
        <taxon>Magnoliopsida</taxon>
        <taxon>eudicotyledons</taxon>
        <taxon>Gunneridae</taxon>
        <taxon>Pentapetalae</taxon>
        <taxon>asterids</taxon>
        <taxon>campanulids</taxon>
        <taxon>Aquifoliales</taxon>
        <taxon>Aquifoliaceae</taxon>
        <taxon>Ilex</taxon>
    </lineage>
</organism>
<name>A0ABC8V0F7_9AQUA</name>
<dbReference type="AlphaFoldDB" id="A0ABC8V0F7"/>
<feature type="compositionally biased region" description="Basic and acidic residues" evidence="1">
    <location>
        <begin position="1"/>
        <end position="22"/>
    </location>
</feature>
<gene>
    <name evidence="2" type="ORF">ILEXP_LOCUS57318</name>
</gene>
<protein>
    <submittedName>
        <fullName evidence="2">Uncharacterized protein</fullName>
    </submittedName>
</protein>
<feature type="region of interest" description="Disordered" evidence="1">
    <location>
        <begin position="1"/>
        <end position="66"/>
    </location>
</feature>
<accession>A0ABC8V0F7</accession>
<reference evidence="2 3" key="1">
    <citation type="submission" date="2024-02" db="EMBL/GenBank/DDBJ databases">
        <authorList>
            <person name="Vignale AGUSTIN F."/>
            <person name="Sosa J E."/>
            <person name="Modenutti C."/>
        </authorList>
    </citation>
    <scope>NUCLEOTIDE SEQUENCE [LARGE SCALE GENOMIC DNA]</scope>
</reference>
<evidence type="ECO:0000256" key="1">
    <source>
        <dbReference type="SAM" id="MobiDB-lite"/>
    </source>
</evidence>
<feature type="compositionally biased region" description="Basic and acidic residues" evidence="1">
    <location>
        <begin position="46"/>
        <end position="66"/>
    </location>
</feature>
<sequence>MREEKETHIEDGCDVNVHRREDEEAEAQRTPGGRGEDEEAELGTHVGDDCRSPGRSEDEEAKAKTI</sequence>
<keyword evidence="3" id="KW-1185">Reference proteome</keyword>
<comment type="caution">
    <text evidence="2">The sequence shown here is derived from an EMBL/GenBank/DDBJ whole genome shotgun (WGS) entry which is preliminary data.</text>
</comment>
<evidence type="ECO:0000313" key="2">
    <source>
        <dbReference type="EMBL" id="CAK9186813.1"/>
    </source>
</evidence>
<dbReference type="EMBL" id="CAUOFW020009724">
    <property type="protein sequence ID" value="CAK9186813.1"/>
    <property type="molecule type" value="Genomic_DNA"/>
</dbReference>
<dbReference type="Proteomes" id="UP001642360">
    <property type="component" value="Unassembled WGS sequence"/>
</dbReference>